<reference evidence="1 2" key="1">
    <citation type="journal article" date="2018" name="Mol. Biol. Evol.">
        <title>Broad Genomic Sampling Reveals a Smut Pathogenic Ancestry of the Fungal Clade Ustilaginomycotina.</title>
        <authorList>
            <person name="Kijpornyongpan T."/>
            <person name="Mondo S.J."/>
            <person name="Barry K."/>
            <person name="Sandor L."/>
            <person name="Lee J."/>
            <person name="Lipzen A."/>
            <person name="Pangilinan J."/>
            <person name="LaButti K."/>
            <person name="Hainaut M."/>
            <person name="Henrissat B."/>
            <person name="Grigoriev I.V."/>
            <person name="Spatafora J.W."/>
            <person name="Aime M.C."/>
        </authorList>
    </citation>
    <scope>NUCLEOTIDE SEQUENCE [LARGE SCALE GENOMIC DNA]</scope>
    <source>
        <strain evidence="1 2">SA 807</strain>
    </source>
</reference>
<gene>
    <name evidence="1" type="ORF">IE53DRAFT_230668</name>
</gene>
<accession>A0ACD0P4E0</accession>
<organism evidence="1 2">
    <name type="scientific">Violaceomyces palustris</name>
    <dbReference type="NCBI Taxonomy" id="1673888"/>
    <lineage>
        <taxon>Eukaryota</taxon>
        <taxon>Fungi</taxon>
        <taxon>Dikarya</taxon>
        <taxon>Basidiomycota</taxon>
        <taxon>Ustilaginomycotina</taxon>
        <taxon>Ustilaginomycetes</taxon>
        <taxon>Violaceomycetales</taxon>
        <taxon>Violaceomycetaceae</taxon>
        <taxon>Violaceomyces</taxon>
    </lineage>
</organism>
<sequence>MSTLSSISHAEPVIKSRSIVTPEQLSEKHSALQIMTETLNASPLSSPSESSASSSPDDSFKVSPILSRRPSAGILCNAHESPARLKAANKSATSLSQAFKNHFKQSTPGRQAKTDGKPLGKTFHRKEPLPGGCRFEGAEVLPYDPRGEKATAGDGVLPPGAILVPNGAGLASHAGGGGGSGSEIASSVGDDSEALQSSDLSQSFRSDSSAAWSTPDRDDFDSHRGRTLSPSDIDHRRVRQASVTSTTSTTSSSNPCAIRFAPLPTSGRLKRANSITIGVAARSHLLYSQGTAAPPRQMPMHPGYQYGGWCQAPPPTYVHPRADEVIDVGEEIKKGAIKAWKMVRGSNKKNGQAKDATAASAAAPTSANDKADGSGSPAKKGGPGSAGGDTAISALANDTKASDAAKDSDIPDHPLLVSCDTSRPAPGSSTPGSQSSARLDVSKLRIAEDEEEVRGGKGEGDDDTGVERIASPTRAAMVLTTENDAGHRTEPRGLVSSAQDFGEGPQHGSFHHSDSRHLENAVGMEGDEEEEGVRTPRLGMQRRVSTGTFLKGLSIRHMQEDRRKELGIDEEAIYCGARDSADFEPTLVGEPEAIENEKGGILEAGMGDK</sequence>
<evidence type="ECO:0000313" key="2">
    <source>
        <dbReference type="Proteomes" id="UP000245626"/>
    </source>
</evidence>
<name>A0ACD0P4E0_9BASI</name>
<dbReference type="EMBL" id="KZ819748">
    <property type="protein sequence ID" value="PWN52975.1"/>
    <property type="molecule type" value="Genomic_DNA"/>
</dbReference>
<evidence type="ECO:0000313" key="1">
    <source>
        <dbReference type="EMBL" id="PWN52975.1"/>
    </source>
</evidence>
<proteinExistence type="predicted"/>
<dbReference type="Proteomes" id="UP000245626">
    <property type="component" value="Unassembled WGS sequence"/>
</dbReference>
<keyword evidence="2" id="KW-1185">Reference proteome</keyword>
<protein>
    <submittedName>
        <fullName evidence="1">Uncharacterized protein</fullName>
    </submittedName>
</protein>